<dbReference type="GO" id="GO:0090374">
    <property type="term" value="P:oligopeptide export from mitochondrion"/>
    <property type="evidence" value="ECO:0007669"/>
    <property type="project" value="TreeGrafter"/>
</dbReference>
<organism evidence="8 10">
    <name type="scientific">Didymodactylos carnosus</name>
    <dbReference type="NCBI Taxonomy" id="1234261"/>
    <lineage>
        <taxon>Eukaryota</taxon>
        <taxon>Metazoa</taxon>
        <taxon>Spiralia</taxon>
        <taxon>Gnathifera</taxon>
        <taxon>Rotifera</taxon>
        <taxon>Eurotatoria</taxon>
        <taxon>Bdelloidea</taxon>
        <taxon>Philodinida</taxon>
        <taxon>Philodinidae</taxon>
        <taxon>Didymodactylos</taxon>
    </lineage>
</organism>
<keyword evidence="10" id="KW-1185">Reference proteome</keyword>
<comment type="subcellular location">
    <subcellularLocation>
        <location evidence="1">Membrane</location>
        <topology evidence="1">Multi-pass membrane protein</topology>
    </subcellularLocation>
</comment>
<evidence type="ECO:0000313" key="9">
    <source>
        <dbReference type="EMBL" id="CAF3792053.1"/>
    </source>
</evidence>
<dbReference type="InterPro" id="IPR039421">
    <property type="entry name" value="Type_1_exporter"/>
</dbReference>
<evidence type="ECO:0000256" key="1">
    <source>
        <dbReference type="ARBA" id="ARBA00004141"/>
    </source>
</evidence>
<dbReference type="Gene3D" id="3.40.50.300">
    <property type="entry name" value="P-loop containing nucleotide triphosphate hydrolases"/>
    <property type="match status" value="2"/>
</dbReference>
<keyword evidence="2 5" id="KW-0812">Transmembrane</keyword>
<dbReference type="Proteomes" id="UP000663829">
    <property type="component" value="Unassembled WGS sequence"/>
</dbReference>
<dbReference type="AlphaFoldDB" id="A0A814I8X3"/>
<keyword evidence="3 5" id="KW-1133">Transmembrane helix</keyword>
<reference evidence="8" key="1">
    <citation type="submission" date="2021-02" db="EMBL/GenBank/DDBJ databases">
        <authorList>
            <person name="Nowell W R."/>
        </authorList>
    </citation>
    <scope>NUCLEOTIDE SEQUENCE</scope>
</reference>
<dbReference type="GO" id="GO:0015421">
    <property type="term" value="F:ABC-type oligopeptide transporter activity"/>
    <property type="evidence" value="ECO:0007669"/>
    <property type="project" value="TreeGrafter"/>
</dbReference>
<dbReference type="InterPro" id="IPR003439">
    <property type="entry name" value="ABC_transporter-like_ATP-bd"/>
</dbReference>
<dbReference type="InterPro" id="IPR011527">
    <property type="entry name" value="ABC1_TM_dom"/>
</dbReference>
<feature type="transmembrane region" description="Helical" evidence="5">
    <location>
        <begin position="463"/>
        <end position="483"/>
    </location>
</feature>
<evidence type="ECO:0000256" key="2">
    <source>
        <dbReference type="ARBA" id="ARBA00022692"/>
    </source>
</evidence>
<feature type="domain" description="ABC transmembrane type-1" evidence="7">
    <location>
        <begin position="371"/>
        <end position="535"/>
    </location>
</feature>
<dbReference type="PANTHER" id="PTHR43394">
    <property type="entry name" value="ATP-DEPENDENT PERMEASE MDL1, MITOCHONDRIAL"/>
    <property type="match status" value="1"/>
</dbReference>
<dbReference type="InterPro" id="IPR027417">
    <property type="entry name" value="P-loop_NTPase"/>
</dbReference>
<evidence type="ECO:0000313" key="10">
    <source>
        <dbReference type="Proteomes" id="UP000663829"/>
    </source>
</evidence>
<dbReference type="PROSITE" id="PS50893">
    <property type="entry name" value="ABC_TRANSPORTER_2"/>
    <property type="match status" value="1"/>
</dbReference>
<dbReference type="EMBL" id="CAJOBC010003603">
    <property type="protein sequence ID" value="CAF3792053.1"/>
    <property type="molecule type" value="Genomic_DNA"/>
</dbReference>
<feature type="transmembrane region" description="Helical" evidence="5">
    <location>
        <begin position="435"/>
        <end position="457"/>
    </location>
</feature>
<evidence type="ECO:0000259" key="7">
    <source>
        <dbReference type="PROSITE" id="PS50929"/>
    </source>
</evidence>
<keyword evidence="4 5" id="KW-0472">Membrane</keyword>
<dbReference type="InterPro" id="IPR017871">
    <property type="entry name" value="ABC_transporter-like_CS"/>
</dbReference>
<dbReference type="SUPFAM" id="SSF52540">
    <property type="entry name" value="P-loop containing nucleoside triphosphate hydrolases"/>
    <property type="match status" value="1"/>
</dbReference>
<evidence type="ECO:0000313" key="8">
    <source>
        <dbReference type="EMBL" id="CAF1020641.1"/>
    </source>
</evidence>
<dbReference type="CDD" id="cd18578">
    <property type="entry name" value="ABC_6TM_Pgp_ABCB1_D2_like"/>
    <property type="match status" value="1"/>
</dbReference>
<evidence type="ECO:0000256" key="4">
    <source>
        <dbReference type="ARBA" id="ARBA00023136"/>
    </source>
</evidence>
<dbReference type="SUPFAM" id="SSF90123">
    <property type="entry name" value="ABC transporter transmembrane region"/>
    <property type="match status" value="1"/>
</dbReference>
<dbReference type="Gene3D" id="1.20.1560.10">
    <property type="entry name" value="ABC transporter type 1, transmembrane domain"/>
    <property type="match status" value="2"/>
</dbReference>
<protein>
    <submittedName>
        <fullName evidence="8">Uncharacterized protein</fullName>
    </submittedName>
</protein>
<accession>A0A814I8X3</accession>
<name>A0A814I8X3_9BILA</name>
<dbReference type="EMBL" id="CAJNOQ010003603">
    <property type="protein sequence ID" value="CAF1020641.1"/>
    <property type="molecule type" value="Genomic_DNA"/>
</dbReference>
<evidence type="ECO:0000256" key="3">
    <source>
        <dbReference type="ARBA" id="ARBA00022989"/>
    </source>
</evidence>
<evidence type="ECO:0000259" key="6">
    <source>
        <dbReference type="PROSITE" id="PS50893"/>
    </source>
</evidence>
<dbReference type="GO" id="GO:0016887">
    <property type="term" value="F:ATP hydrolysis activity"/>
    <property type="evidence" value="ECO:0007669"/>
    <property type="project" value="InterPro"/>
</dbReference>
<comment type="caution">
    <text evidence="8">The sequence shown here is derived from an EMBL/GenBank/DDBJ whole genome shotgun (WGS) entry which is preliminary data.</text>
</comment>
<dbReference type="Pfam" id="PF00005">
    <property type="entry name" value="ABC_tran"/>
    <property type="match status" value="1"/>
</dbReference>
<dbReference type="Pfam" id="PF00664">
    <property type="entry name" value="ABC_membrane"/>
    <property type="match status" value="1"/>
</dbReference>
<dbReference type="Proteomes" id="UP000681722">
    <property type="component" value="Unassembled WGS sequence"/>
</dbReference>
<dbReference type="PROSITE" id="PS50929">
    <property type="entry name" value="ABC_TM1F"/>
    <property type="match status" value="1"/>
</dbReference>
<dbReference type="InterPro" id="IPR036640">
    <property type="entry name" value="ABC1_TM_sf"/>
</dbReference>
<sequence length="567" mass="64701">MVSLRGLFQHLQTIDEARGAATDVWQILAQEEQEQPNIVPFPLNNNVSLNANISFVNVQFSYPTRSSIDVLFDTTIYENIGFGSIDGNVSRDDIEQAAKLANAHDFIMKLPKKYETLVGQYGRHLSGGERQRITIARALIRNPKILLLDEATSALDKHNEKIVQDALQNACRGNDCLLFFNCYHAHYRCVIGRTTLMITHRLSILKTVDRIYVIDNGQIIEEGTYQQLINQNGKFYQLSQMENFQNESLNNSNDEKDEIKEEIVNKDKQFEVSDDKNDRNQLADDNYSDQSPSVFLTMLKLNSPEWFYILLGCLACFLNGAIIPVFAFVFGKTIMVYKECDLVKQRQEQEYFRCYEWMTVALMIHNLTYKAFILSTTLNNLFFSISGGALTKRLRIQSLQCMLNQDVAWFDCEENHAGALCQQLSTDALAIQNMAGIPIGVIIECISTFGIGLAFGFFFSWQLTLVVCAVIMIFLAIGLIEFYRRKRIHEKTKTVFSQAAVLATESIQNIRIVIQLTKEDNFIQKYSSLIDQASKDDISYQLPGKRDTIVAKNNYNTKITSEKNTFE</sequence>
<dbReference type="PROSITE" id="PS00211">
    <property type="entry name" value="ABC_TRANSPORTER_1"/>
    <property type="match status" value="1"/>
</dbReference>
<dbReference type="OrthoDB" id="6500128at2759"/>
<dbReference type="GO" id="GO:0005743">
    <property type="term" value="C:mitochondrial inner membrane"/>
    <property type="evidence" value="ECO:0007669"/>
    <property type="project" value="TreeGrafter"/>
</dbReference>
<dbReference type="PANTHER" id="PTHR43394:SF27">
    <property type="entry name" value="ATP-DEPENDENT TRANSLOCASE ABCB1-LIKE"/>
    <property type="match status" value="1"/>
</dbReference>
<gene>
    <name evidence="8" type="ORF">GPM918_LOCUS14759</name>
    <name evidence="9" type="ORF">SRO942_LOCUS14759</name>
</gene>
<proteinExistence type="predicted"/>
<feature type="transmembrane region" description="Helical" evidence="5">
    <location>
        <begin position="306"/>
        <end position="330"/>
    </location>
</feature>
<dbReference type="GO" id="GO:0005524">
    <property type="term" value="F:ATP binding"/>
    <property type="evidence" value="ECO:0007669"/>
    <property type="project" value="InterPro"/>
</dbReference>
<evidence type="ECO:0000256" key="5">
    <source>
        <dbReference type="SAM" id="Phobius"/>
    </source>
</evidence>
<feature type="domain" description="ABC transporter" evidence="6">
    <location>
        <begin position="11"/>
        <end position="241"/>
    </location>
</feature>